<organism evidence="1 2">
    <name type="scientific">Striga hermonthica</name>
    <name type="common">Purple witchweed</name>
    <name type="synonym">Buchnera hermonthica</name>
    <dbReference type="NCBI Taxonomy" id="68872"/>
    <lineage>
        <taxon>Eukaryota</taxon>
        <taxon>Viridiplantae</taxon>
        <taxon>Streptophyta</taxon>
        <taxon>Embryophyta</taxon>
        <taxon>Tracheophyta</taxon>
        <taxon>Spermatophyta</taxon>
        <taxon>Magnoliopsida</taxon>
        <taxon>eudicotyledons</taxon>
        <taxon>Gunneridae</taxon>
        <taxon>Pentapetalae</taxon>
        <taxon>asterids</taxon>
        <taxon>lamiids</taxon>
        <taxon>Lamiales</taxon>
        <taxon>Orobanchaceae</taxon>
        <taxon>Buchnereae</taxon>
        <taxon>Striga</taxon>
    </lineage>
</organism>
<name>A0A9N7NGB3_STRHE</name>
<protein>
    <submittedName>
        <fullName evidence="1">Uncharacterized protein</fullName>
    </submittedName>
</protein>
<evidence type="ECO:0000313" key="2">
    <source>
        <dbReference type="Proteomes" id="UP001153555"/>
    </source>
</evidence>
<comment type="caution">
    <text evidence="1">The sequence shown here is derived from an EMBL/GenBank/DDBJ whole genome shotgun (WGS) entry which is preliminary data.</text>
</comment>
<accession>A0A9N7NGB3</accession>
<evidence type="ECO:0000313" key="1">
    <source>
        <dbReference type="EMBL" id="CAA0830257.1"/>
    </source>
</evidence>
<dbReference type="EMBL" id="CACSLK010027816">
    <property type="protein sequence ID" value="CAA0830257.1"/>
    <property type="molecule type" value="Genomic_DNA"/>
</dbReference>
<reference evidence="1" key="1">
    <citation type="submission" date="2019-12" db="EMBL/GenBank/DDBJ databases">
        <authorList>
            <person name="Scholes J."/>
        </authorList>
    </citation>
    <scope>NUCLEOTIDE SEQUENCE</scope>
</reference>
<feature type="non-terminal residue" evidence="1">
    <location>
        <position position="101"/>
    </location>
</feature>
<sequence length="101" mass="11342">NNDDEGALNFIILEDKKSLEEEGNDTEVVINPGESSDGMIEDLDLWLENMLEEPSSPIYQPSCVRGWPKGCGPRSKLKARKRKAKRRWKAKAKKASHCCGP</sequence>
<dbReference type="Proteomes" id="UP001153555">
    <property type="component" value="Unassembled WGS sequence"/>
</dbReference>
<feature type="non-terminal residue" evidence="1">
    <location>
        <position position="1"/>
    </location>
</feature>
<keyword evidence="2" id="KW-1185">Reference proteome</keyword>
<proteinExistence type="predicted"/>
<gene>
    <name evidence="1" type="ORF">SHERM_25697</name>
</gene>
<dbReference type="AlphaFoldDB" id="A0A9N7NGB3"/>